<dbReference type="Proteomes" id="UP000252770">
    <property type="component" value="Unassembled WGS sequence"/>
</dbReference>
<dbReference type="AlphaFoldDB" id="A0A367YYB3"/>
<evidence type="ECO:0000256" key="6">
    <source>
        <dbReference type="ARBA" id="ARBA00023136"/>
    </source>
</evidence>
<dbReference type="PROSITE" id="PS50928">
    <property type="entry name" value="ABC_TM1"/>
    <property type="match status" value="1"/>
</dbReference>
<evidence type="ECO:0000256" key="2">
    <source>
        <dbReference type="ARBA" id="ARBA00022448"/>
    </source>
</evidence>
<feature type="transmembrane region" description="Helical" evidence="7">
    <location>
        <begin position="19"/>
        <end position="40"/>
    </location>
</feature>
<dbReference type="CDD" id="cd06261">
    <property type="entry name" value="TM_PBP2"/>
    <property type="match status" value="1"/>
</dbReference>
<keyword evidence="2 7" id="KW-0813">Transport</keyword>
<dbReference type="EMBL" id="QOUI01000002">
    <property type="protein sequence ID" value="RCK70895.1"/>
    <property type="molecule type" value="Genomic_DNA"/>
</dbReference>
<dbReference type="InterPro" id="IPR000515">
    <property type="entry name" value="MetI-like"/>
</dbReference>
<feature type="transmembrane region" description="Helical" evidence="7">
    <location>
        <begin position="251"/>
        <end position="270"/>
    </location>
</feature>
<dbReference type="PANTHER" id="PTHR43744">
    <property type="entry name" value="ABC TRANSPORTER PERMEASE PROTEIN MG189-RELATED-RELATED"/>
    <property type="match status" value="1"/>
</dbReference>
<keyword evidence="4 7" id="KW-0812">Transmembrane</keyword>
<evidence type="ECO:0000256" key="7">
    <source>
        <dbReference type="RuleBase" id="RU363032"/>
    </source>
</evidence>
<keyword evidence="6 7" id="KW-0472">Membrane</keyword>
<dbReference type="Pfam" id="PF00528">
    <property type="entry name" value="BPD_transp_1"/>
    <property type="match status" value="1"/>
</dbReference>
<feature type="transmembrane region" description="Helical" evidence="7">
    <location>
        <begin position="115"/>
        <end position="136"/>
    </location>
</feature>
<dbReference type="GO" id="GO:0055085">
    <property type="term" value="P:transmembrane transport"/>
    <property type="evidence" value="ECO:0007669"/>
    <property type="project" value="InterPro"/>
</dbReference>
<keyword evidence="10" id="KW-1185">Reference proteome</keyword>
<feature type="transmembrane region" description="Helical" evidence="7">
    <location>
        <begin position="148"/>
        <end position="171"/>
    </location>
</feature>
<comment type="caution">
    <text evidence="9">The sequence shown here is derived from an EMBL/GenBank/DDBJ whole genome shotgun (WGS) entry which is preliminary data.</text>
</comment>
<comment type="similarity">
    <text evidence="7">Belongs to the binding-protein-dependent transport system permease family.</text>
</comment>
<gene>
    <name evidence="9" type="ORF">DT076_04735</name>
</gene>
<comment type="subcellular location">
    <subcellularLocation>
        <location evidence="1 7">Cell membrane</location>
        <topology evidence="1 7">Multi-pass membrane protein</topology>
    </subcellularLocation>
</comment>
<keyword evidence="3" id="KW-1003">Cell membrane</keyword>
<protein>
    <submittedName>
        <fullName evidence="9">Carbohydrate ABC transporter permease</fullName>
    </submittedName>
</protein>
<reference evidence="9 10" key="1">
    <citation type="submission" date="2018-07" db="EMBL/GenBank/DDBJ databases">
        <title>Desertimonas flava gen. nov. sp. nov.</title>
        <authorList>
            <person name="Liu S."/>
        </authorList>
    </citation>
    <scope>NUCLEOTIDE SEQUENCE [LARGE SCALE GENOMIC DNA]</scope>
    <source>
        <strain evidence="9 10">16Sb5-5</strain>
    </source>
</reference>
<dbReference type="PANTHER" id="PTHR43744:SF8">
    <property type="entry name" value="SN-GLYCEROL-3-PHOSPHATE TRANSPORT SYSTEM PERMEASE PROTEIN UGPE"/>
    <property type="match status" value="1"/>
</dbReference>
<sequence>MSAGPVSGGPGRRSRRARLLVGIGLGLFCLVWVYPFLWVLSASFKEQGEIFGNGLSLLPETLVWDNYVRAWEQVGFSTYFANSVLITVATVALIVVRSALAGYVLGRCSFPGKKLVIGIFLVTFFLPEGYTIIPITQLTDSLGLLNTHAGVVLGLGAGGHVAATLLYAGYFRSLPGELEESARVDGAGPITIFFRVMLPLAWPVTATVIILQFLTAWNAYLLPLVFTLSQPELRTLAVGMTSFVGEYSTDYTGLAAAAVISLLPVMLVFISMQRHFVDSIAGAVKQ</sequence>
<keyword evidence="5 7" id="KW-1133">Transmembrane helix</keyword>
<evidence type="ECO:0000256" key="4">
    <source>
        <dbReference type="ARBA" id="ARBA00022692"/>
    </source>
</evidence>
<evidence type="ECO:0000313" key="9">
    <source>
        <dbReference type="EMBL" id="RCK70895.1"/>
    </source>
</evidence>
<dbReference type="InterPro" id="IPR035906">
    <property type="entry name" value="MetI-like_sf"/>
</dbReference>
<feature type="domain" description="ABC transmembrane type-1" evidence="8">
    <location>
        <begin position="80"/>
        <end position="272"/>
    </location>
</feature>
<feature type="transmembrane region" description="Helical" evidence="7">
    <location>
        <begin position="192"/>
        <end position="214"/>
    </location>
</feature>
<organism evidence="9 10">
    <name type="scientific">Desertihabitans brevis</name>
    <dbReference type="NCBI Taxonomy" id="2268447"/>
    <lineage>
        <taxon>Bacteria</taxon>
        <taxon>Bacillati</taxon>
        <taxon>Actinomycetota</taxon>
        <taxon>Actinomycetes</taxon>
        <taxon>Propionibacteriales</taxon>
        <taxon>Propionibacteriaceae</taxon>
        <taxon>Desertihabitans</taxon>
    </lineage>
</organism>
<evidence type="ECO:0000259" key="8">
    <source>
        <dbReference type="PROSITE" id="PS50928"/>
    </source>
</evidence>
<evidence type="ECO:0000256" key="1">
    <source>
        <dbReference type="ARBA" id="ARBA00004651"/>
    </source>
</evidence>
<dbReference type="SUPFAM" id="SSF161098">
    <property type="entry name" value="MetI-like"/>
    <property type="match status" value="1"/>
</dbReference>
<feature type="transmembrane region" description="Helical" evidence="7">
    <location>
        <begin position="79"/>
        <end position="103"/>
    </location>
</feature>
<evidence type="ECO:0000313" key="10">
    <source>
        <dbReference type="Proteomes" id="UP000252770"/>
    </source>
</evidence>
<proteinExistence type="inferred from homology"/>
<evidence type="ECO:0000256" key="5">
    <source>
        <dbReference type="ARBA" id="ARBA00022989"/>
    </source>
</evidence>
<dbReference type="Gene3D" id="1.10.3720.10">
    <property type="entry name" value="MetI-like"/>
    <property type="match status" value="1"/>
</dbReference>
<accession>A0A367YYB3</accession>
<name>A0A367YYB3_9ACTN</name>
<dbReference type="GO" id="GO:0005886">
    <property type="term" value="C:plasma membrane"/>
    <property type="evidence" value="ECO:0007669"/>
    <property type="project" value="UniProtKB-SubCell"/>
</dbReference>
<evidence type="ECO:0000256" key="3">
    <source>
        <dbReference type="ARBA" id="ARBA00022475"/>
    </source>
</evidence>